<evidence type="ECO:0000259" key="2">
    <source>
        <dbReference type="Pfam" id="PF11268"/>
    </source>
</evidence>
<keyword evidence="4" id="KW-1185">Reference proteome</keyword>
<evidence type="ECO:0000313" key="4">
    <source>
        <dbReference type="Proteomes" id="UP000824496"/>
    </source>
</evidence>
<protein>
    <recommendedName>
        <fullName evidence="2">DUF3071 domain-containing protein</fullName>
    </recommendedName>
</protein>
<evidence type="ECO:0000256" key="1">
    <source>
        <dbReference type="SAM" id="MobiDB-lite"/>
    </source>
</evidence>
<proteinExistence type="predicted"/>
<dbReference type="NCBIfam" id="NF040712">
    <property type="entry name" value="SepH"/>
    <property type="match status" value="1"/>
</dbReference>
<feature type="region of interest" description="Disordered" evidence="1">
    <location>
        <begin position="310"/>
        <end position="506"/>
    </location>
</feature>
<name>A0ABN6KB70_9ACTO</name>
<sequence length="506" mass="51294">MVELELLGANGDTVVMTDAEGERYSIVIDDALRAAVRRDRAAVSPQLGPLAAVGGAGGTGSSPLRPRQLQALMRAGATAAEVAASTGMKVDHVRRFEGPVLAERQWAVSQAQACRIGWEKDSPLLGELVVDRLATRGVDPSCLEWDALREGREPWLILVTFIQAAEEKQARWTLDLTSRAVHALDDEARWLTEAASAGRRPVVFDQDSAAQGARSAQAAPSAHSAHSAYSAPAGSPAPAASAVSAASAASAPGSAPGSAGSPAPAPPPAFHEAPALEIPTLAASAQDSTDALLADLASNRGRRMEVELPLDDDALPPIPGSAPAAGGTGQAHGAGDQGGVATPTGAPASAGHEPEATTQTSGIRAQVYSMSERRRRSSSNHPAGSRLGGQEGAAHGPGGLPPSAVPTASAGIPRQGMQAPPHPPAGPSAESAAPAGAPAAAPAAGPATEPATEPVPQVPASRRGRAVPGQEPLPQMPAAPTPKPKRRSARRTMPSWDDIVFGAKPE</sequence>
<organism evidence="3 4">
    <name type="scientific">Actinomyces capricornis</name>
    <dbReference type="NCBI Taxonomy" id="2755559"/>
    <lineage>
        <taxon>Bacteria</taxon>
        <taxon>Bacillati</taxon>
        <taxon>Actinomycetota</taxon>
        <taxon>Actinomycetes</taxon>
        <taxon>Actinomycetales</taxon>
        <taxon>Actinomycetaceae</taxon>
        <taxon>Actinomyces</taxon>
    </lineage>
</organism>
<dbReference type="Pfam" id="PF11268">
    <property type="entry name" value="DUF3071"/>
    <property type="match status" value="1"/>
</dbReference>
<dbReference type="RefSeq" id="WP_223908380.1">
    <property type="nucleotide sequence ID" value="NZ_AP025017.1"/>
</dbReference>
<dbReference type="InterPro" id="IPR047682">
    <property type="entry name" value="SepH-like"/>
</dbReference>
<feature type="compositionally biased region" description="Low complexity" evidence="1">
    <location>
        <begin position="427"/>
        <end position="454"/>
    </location>
</feature>
<feature type="region of interest" description="Disordered" evidence="1">
    <location>
        <begin position="207"/>
        <end position="271"/>
    </location>
</feature>
<feature type="compositionally biased region" description="Low complexity" evidence="1">
    <location>
        <begin position="208"/>
        <end position="262"/>
    </location>
</feature>
<feature type="compositionally biased region" description="Gly residues" evidence="1">
    <location>
        <begin position="386"/>
        <end position="398"/>
    </location>
</feature>
<feature type="compositionally biased region" description="Gly residues" evidence="1">
    <location>
        <begin position="326"/>
        <end position="338"/>
    </location>
</feature>
<accession>A0ABN6KB70</accession>
<feature type="domain" description="DUF3071" evidence="2">
    <location>
        <begin position="1"/>
        <end position="173"/>
    </location>
</feature>
<dbReference type="InterPro" id="IPR021421">
    <property type="entry name" value="DUF3071"/>
</dbReference>
<gene>
    <name evidence="3" type="ORF">MANAM107_22340</name>
</gene>
<evidence type="ECO:0000313" key="3">
    <source>
        <dbReference type="EMBL" id="BDA65400.1"/>
    </source>
</evidence>
<dbReference type="Proteomes" id="UP000824496">
    <property type="component" value="Chromosome"/>
</dbReference>
<dbReference type="EMBL" id="AP025017">
    <property type="protein sequence ID" value="BDA65400.1"/>
    <property type="molecule type" value="Genomic_DNA"/>
</dbReference>
<reference evidence="3 4" key="1">
    <citation type="submission" date="2021-08" db="EMBL/GenBank/DDBJ databases">
        <title>Whole genome sequence of novel Actinomyces species strain MAS-1.</title>
        <authorList>
            <person name="Saito M."/>
            <person name="Kuwahara N."/>
            <person name="Takizawa T."/>
            <person name="Gotouda H."/>
            <person name="Ochiai T."/>
        </authorList>
    </citation>
    <scope>NUCLEOTIDE SEQUENCE [LARGE SCALE GENOMIC DNA]</scope>
    <source>
        <strain evidence="3 4">MAS-1</strain>
    </source>
</reference>